<dbReference type="Pfam" id="PF03765">
    <property type="entry name" value="CRAL_TRIO_N"/>
    <property type="match status" value="1"/>
</dbReference>
<dbReference type="AlphaFoldDB" id="A0AAV4S3X0"/>
<dbReference type="SMART" id="SM01100">
    <property type="entry name" value="CRAL_TRIO_N"/>
    <property type="match status" value="1"/>
</dbReference>
<accession>A0AAV4S3X0</accession>
<name>A0AAV4S3X0_9ARAC</name>
<gene>
    <name evidence="2" type="primary">Ttpal</name>
    <name evidence="2" type="ORF">CDAR_173011</name>
</gene>
<dbReference type="InterPro" id="IPR036865">
    <property type="entry name" value="CRAL-TRIO_dom_sf"/>
</dbReference>
<evidence type="ECO:0000313" key="2">
    <source>
        <dbReference type="EMBL" id="GIY28297.1"/>
    </source>
</evidence>
<dbReference type="PROSITE" id="PS50191">
    <property type="entry name" value="CRAL_TRIO"/>
    <property type="match status" value="1"/>
</dbReference>
<dbReference type="SUPFAM" id="SSF46938">
    <property type="entry name" value="CRAL/TRIO N-terminal domain"/>
    <property type="match status" value="1"/>
</dbReference>
<dbReference type="Pfam" id="PF00650">
    <property type="entry name" value="CRAL_TRIO"/>
    <property type="match status" value="1"/>
</dbReference>
<protein>
    <submittedName>
        <fullName evidence="2">Alpha-tocopherol transfer protein-like</fullName>
    </submittedName>
</protein>
<dbReference type="PANTHER" id="PTHR10174:SF130">
    <property type="entry name" value="ALPHA-TOCOPHEROL TRANSFER PROTEIN-LIKE"/>
    <property type="match status" value="1"/>
</dbReference>
<evidence type="ECO:0000313" key="3">
    <source>
        <dbReference type="Proteomes" id="UP001054837"/>
    </source>
</evidence>
<dbReference type="InterPro" id="IPR001251">
    <property type="entry name" value="CRAL-TRIO_dom"/>
</dbReference>
<dbReference type="GO" id="GO:1902936">
    <property type="term" value="F:phosphatidylinositol bisphosphate binding"/>
    <property type="evidence" value="ECO:0007669"/>
    <property type="project" value="TreeGrafter"/>
</dbReference>
<sequence length="355" mass="40737">MEGMGESNISAVNRPLLGIHLLHWRNSPMIFSSLYNMAMFNQSVGGGRSISIIDDNSSLSVELLEKAERELMEKPSWRDRDIQALRDMIIDDPDLVSRSDDAFLLRFLRARKFDYTRSFNLLQNYYMMRVKNANIFKDFTPSSLKHVHQLNLQGFLPYRDPEGRSIFVFRGGMWDPSLCSADDLFRANVICLEKQIDDPLTQINGVVAILDMKMLGFHHIRHFSPSHALKIVSLVQDSFPARFKAVHIVNEPALFDLILTIVKPLISEKIKKRIYTHGSNMKTLHSHIPPDILPAEFDGLLGPFSNKEFIEALAQDEEIFIQSQMYGYISQIVEKGVKKSVSLDTFSPYRRVCIR</sequence>
<feature type="domain" description="CRAL-TRIO" evidence="1">
    <location>
        <begin position="143"/>
        <end position="305"/>
    </location>
</feature>
<proteinExistence type="predicted"/>
<dbReference type="PANTHER" id="PTHR10174">
    <property type="entry name" value="ALPHA-TOCOPHEROL TRANSFER PROTEIN-RELATED"/>
    <property type="match status" value="1"/>
</dbReference>
<dbReference type="SUPFAM" id="SSF52087">
    <property type="entry name" value="CRAL/TRIO domain"/>
    <property type="match status" value="1"/>
</dbReference>
<evidence type="ECO:0000259" key="1">
    <source>
        <dbReference type="PROSITE" id="PS50191"/>
    </source>
</evidence>
<dbReference type="SMART" id="SM00516">
    <property type="entry name" value="SEC14"/>
    <property type="match status" value="1"/>
</dbReference>
<dbReference type="InterPro" id="IPR036273">
    <property type="entry name" value="CRAL/TRIO_N_dom_sf"/>
</dbReference>
<reference evidence="2 3" key="1">
    <citation type="submission" date="2021-06" db="EMBL/GenBank/DDBJ databases">
        <title>Caerostris darwini draft genome.</title>
        <authorList>
            <person name="Kono N."/>
            <person name="Arakawa K."/>
        </authorList>
    </citation>
    <scope>NUCLEOTIDE SEQUENCE [LARGE SCALE GENOMIC DNA]</scope>
</reference>
<dbReference type="PRINTS" id="PR00180">
    <property type="entry name" value="CRETINALDHBP"/>
</dbReference>
<keyword evidence="3" id="KW-1185">Reference proteome</keyword>
<dbReference type="EMBL" id="BPLQ01007163">
    <property type="protein sequence ID" value="GIY28297.1"/>
    <property type="molecule type" value="Genomic_DNA"/>
</dbReference>
<organism evidence="2 3">
    <name type="scientific">Caerostris darwini</name>
    <dbReference type="NCBI Taxonomy" id="1538125"/>
    <lineage>
        <taxon>Eukaryota</taxon>
        <taxon>Metazoa</taxon>
        <taxon>Ecdysozoa</taxon>
        <taxon>Arthropoda</taxon>
        <taxon>Chelicerata</taxon>
        <taxon>Arachnida</taxon>
        <taxon>Araneae</taxon>
        <taxon>Araneomorphae</taxon>
        <taxon>Entelegynae</taxon>
        <taxon>Araneoidea</taxon>
        <taxon>Araneidae</taxon>
        <taxon>Caerostris</taxon>
    </lineage>
</organism>
<dbReference type="Gene3D" id="1.20.5.1200">
    <property type="entry name" value="Alpha-tocopherol transfer"/>
    <property type="match status" value="1"/>
</dbReference>
<dbReference type="InterPro" id="IPR011074">
    <property type="entry name" value="CRAL/TRIO_N_dom"/>
</dbReference>
<comment type="caution">
    <text evidence="2">The sequence shown here is derived from an EMBL/GenBank/DDBJ whole genome shotgun (WGS) entry which is preliminary data.</text>
</comment>
<dbReference type="GO" id="GO:0016020">
    <property type="term" value="C:membrane"/>
    <property type="evidence" value="ECO:0007669"/>
    <property type="project" value="TreeGrafter"/>
</dbReference>
<dbReference type="Gene3D" id="3.40.525.10">
    <property type="entry name" value="CRAL-TRIO lipid binding domain"/>
    <property type="match status" value="1"/>
</dbReference>
<dbReference type="Proteomes" id="UP001054837">
    <property type="component" value="Unassembled WGS sequence"/>
</dbReference>
<dbReference type="Gene3D" id="1.10.8.20">
    <property type="entry name" value="N-terminal domain of phosphatidylinositol transfer protein sec14p"/>
    <property type="match status" value="1"/>
</dbReference>
<dbReference type="CDD" id="cd00170">
    <property type="entry name" value="SEC14"/>
    <property type="match status" value="1"/>
</dbReference>